<dbReference type="PANTHER" id="PTHR12356:SF3">
    <property type="entry name" value="NUCLEAR MIGRATION PROTEIN NUDC"/>
    <property type="match status" value="1"/>
</dbReference>
<dbReference type="GO" id="GO:0005737">
    <property type="term" value="C:cytoplasm"/>
    <property type="evidence" value="ECO:0007669"/>
    <property type="project" value="UniProtKB-SubCell"/>
</dbReference>
<evidence type="ECO:0000313" key="8">
    <source>
        <dbReference type="Proteomes" id="UP000654075"/>
    </source>
</evidence>
<organism evidence="6 8">
    <name type="scientific">Polarella glacialis</name>
    <name type="common">Dinoflagellate</name>
    <dbReference type="NCBI Taxonomy" id="89957"/>
    <lineage>
        <taxon>Eukaryota</taxon>
        <taxon>Sar</taxon>
        <taxon>Alveolata</taxon>
        <taxon>Dinophyceae</taxon>
        <taxon>Suessiales</taxon>
        <taxon>Suessiaceae</taxon>
        <taxon>Polarella</taxon>
    </lineage>
</organism>
<dbReference type="Pfam" id="PF04969">
    <property type="entry name" value="CS"/>
    <property type="match status" value="1"/>
</dbReference>
<feature type="region of interest" description="Disordered" evidence="3">
    <location>
        <begin position="224"/>
        <end position="246"/>
    </location>
</feature>
<evidence type="ECO:0000313" key="5">
    <source>
        <dbReference type="EMBL" id="CAE8604886.1"/>
    </source>
</evidence>
<evidence type="ECO:0000256" key="3">
    <source>
        <dbReference type="SAM" id="MobiDB-lite"/>
    </source>
</evidence>
<dbReference type="Proteomes" id="UP000654075">
    <property type="component" value="Unassembled WGS sequence"/>
</dbReference>
<evidence type="ECO:0000259" key="4">
    <source>
        <dbReference type="PROSITE" id="PS51203"/>
    </source>
</evidence>
<accession>A0A813FIF3</accession>
<feature type="domain" description="CS" evidence="4">
    <location>
        <begin position="241"/>
        <end position="326"/>
    </location>
</feature>
<comment type="subcellular location">
    <subcellularLocation>
        <location evidence="1">Cytoplasm</location>
    </subcellularLocation>
</comment>
<dbReference type="GO" id="GO:0006457">
    <property type="term" value="P:protein folding"/>
    <property type="evidence" value="ECO:0007669"/>
    <property type="project" value="TreeGrafter"/>
</dbReference>
<dbReference type="OMA" id="DESTWTM"/>
<dbReference type="EMBL" id="CAJNNW010000015">
    <property type="protein sequence ID" value="CAE8622189.1"/>
    <property type="molecule type" value="Genomic_DNA"/>
</dbReference>
<dbReference type="PROSITE" id="PS51203">
    <property type="entry name" value="CS"/>
    <property type="match status" value="1"/>
</dbReference>
<evidence type="ECO:0000256" key="2">
    <source>
        <dbReference type="ARBA" id="ARBA00022490"/>
    </source>
</evidence>
<dbReference type="AlphaFoldDB" id="A0A813FIF3"/>
<keyword evidence="2" id="KW-0963">Cytoplasm</keyword>
<dbReference type="OrthoDB" id="417480at2759"/>
<feature type="region of interest" description="Disordered" evidence="3">
    <location>
        <begin position="1"/>
        <end position="24"/>
    </location>
</feature>
<evidence type="ECO:0000256" key="1">
    <source>
        <dbReference type="ARBA" id="ARBA00004496"/>
    </source>
</evidence>
<gene>
    <name evidence="5" type="ORF">PGLA1383_LOCUS23029</name>
    <name evidence="6" type="ORF">PGLA1383_LOCUS31964</name>
    <name evidence="7" type="ORF">PGLA2088_LOCUS17</name>
</gene>
<evidence type="ECO:0000313" key="7">
    <source>
        <dbReference type="EMBL" id="CAE8622189.1"/>
    </source>
</evidence>
<sequence length="327" mass="35136">MADEVGKPTEAVEEANEDNATPEERMAWLRARGVTIEEPGEKQGPELSATGGRFTFVKIPADENQSCEECDGPLSLGDALPNLLAAKFAGCSLTDDELRVHAATAGQAIGISTLRTVMMQGRAESFRLAVPTDANGRVGVYAYLDEASSMKGLPINMRATALPANCGFPASCQFAGDVYIGRQKWSAAGLVENVDFSLEDLTPGALWMRRAVPENLELQKSLRPEEHEAAQASGADKPASGEADGYSWQDQGEELEIMLQVPEGTGKKDVKVEFKRQEIRVLKPAPLSLKLFAAVEIDGCSWTMGGPGQVIITLEKDSKAAWPKLLA</sequence>
<keyword evidence="8" id="KW-1185">Reference proteome</keyword>
<name>A0A813FIF3_POLGL</name>
<dbReference type="Proteomes" id="UP000626109">
    <property type="component" value="Unassembled WGS sequence"/>
</dbReference>
<comment type="caution">
    <text evidence="6">The sequence shown here is derived from an EMBL/GenBank/DDBJ whole genome shotgun (WGS) entry which is preliminary data.</text>
</comment>
<dbReference type="GO" id="GO:0051082">
    <property type="term" value="F:unfolded protein binding"/>
    <property type="evidence" value="ECO:0007669"/>
    <property type="project" value="TreeGrafter"/>
</dbReference>
<dbReference type="InterPro" id="IPR008978">
    <property type="entry name" value="HSP20-like_chaperone"/>
</dbReference>
<dbReference type="CDD" id="cd06467">
    <property type="entry name" value="p23_NUDC_like"/>
    <property type="match status" value="1"/>
</dbReference>
<proteinExistence type="predicted"/>
<evidence type="ECO:0000313" key="6">
    <source>
        <dbReference type="EMBL" id="CAE8614233.1"/>
    </source>
</evidence>
<dbReference type="EMBL" id="CAJNNV010017073">
    <property type="protein sequence ID" value="CAE8604886.1"/>
    <property type="molecule type" value="Genomic_DNA"/>
</dbReference>
<reference evidence="6" key="1">
    <citation type="submission" date="2021-02" db="EMBL/GenBank/DDBJ databases">
        <authorList>
            <person name="Dougan E. K."/>
            <person name="Rhodes N."/>
            <person name="Thang M."/>
            <person name="Chan C."/>
        </authorList>
    </citation>
    <scope>NUCLEOTIDE SEQUENCE</scope>
</reference>
<dbReference type="InterPro" id="IPR007052">
    <property type="entry name" value="CS_dom"/>
</dbReference>
<dbReference type="EMBL" id="CAJNNV010025390">
    <property type="protein sequence ID" value="CAE8614233.1"/>
    <property type="molecule type" value="Genomic_DNA"/>
</dbReference>
<dbReference type="SUPFAM" id="SSF49764">
    <property type="entry name" value="HSP20-like chaperones"/>
    <property type="match status" value="1"/>
</dbReference>
<feature type="compositionally biased region" description="Acidic residues" evidence="3">
    <location>
        <begin position="11"/>
        <end position="21"/>
    </location>
</feature>
<protein>
    <recommendedName>
        <fullName evidence="4">CS domain-containing protein</fullName>
    </recommendedName>
</protein>
<dbReference type="Gene3D" id="2.60.40.790">
    <property type="match status" value="1"/>
</dbReference>
<dbReference type="PANTHER" id="PTHR12356">
    <property type="entry name" value="NUCLEAR MOVEMENT PROTEIN NUDC"/>
    <property type="match status" value="1"/>
</dbReference>
<dbReference type="InterPro" id="IPR037898">
    <property type="entry name" value="NudC_fam"/>
</dbReference>